<reference evidence="2 3" key="1">
    <citation type="submission" date="2024-09" db="EMBL/GenBank/DDBJ databases">
        <title>Draft genome sequence of multifaceted antimicrobials producing Streptomyces sp. strain FH1.</title>
        <authorList>
            <person name="Hassan F."/>
            <person name="Ali H."/>
            <person name="Hassan N."/>
            <person name="Nawaz A."/>
        </authorList>
    </citation>
    <scope>NUCLEOTIDE SEQUENCE [LARGE SCALE GENOMIC DNA]</scope>
    <source>
        <strain evidence="2 3">FH1</strain>
    </source>
</reference>
<evidence type="ECO:0000256" key="1">
    <source>
        <dbReference type="SAM" id="SignalP"/>
    </source>
</evidence>
<sequence length="256" mass="26770">MRRTVGTVALVVTLAAATAGHGHAAPVPGPAGCVPEAALDPGTEAGADALLTLVDTLRAHGADDRAVDTELAARACLVRADTDPDVPGTDLIDLDTPDVYVITTVDGRERWVAISAWQWQTVPGPPMRGDQAVATWFDGAIEPVLQVLHHSGTTPAYPSVSREDAAEVNAHGTGFLITPRQNATDTDVATGRTALVFETAEDTCGPLTVRAAFAHTWHDTSIDSLTVHAEGPVFGWTTTENRALALSPPTEVDVSC</sequence>
<keyword evidence="1" id="KW-0732">Signal</keyword>
<name>A0ABV4ZK02_9ACTN</name>
<gene>
    <name evidence="2" type="ORF">ACE11A_08790</name>
</gene>
<dbReference type="EMBL" id="JBHGBT010000006">
    <property type="protein sequence ID" value="MFB4194445.1"/>
    <property type="molecule type" value="Genomic_DNA"/>
</dbReference>
<dbReference type="RefSeq" id="WP_375062459.1">
    <property type="nucleotide sequence ID" value="NZ_JBHGBT010000006.1"/>
</dbReference>
<proteinExistence type="predicted"/>
<comment type="caution">
    <text evidence="2">The sequence shown here is derived from an EMBL/GenBank/DDBJ whole genome shotgun (WGS) entry which is preliminary data.</text>
</comment>
<accession>A0ABV4ZK02</accession>
<dbReference type="Proteomes" id="UP001577267">
    <property type="component" value="Unassembled WGS sequence"/>
</dbReference>
<protein>
    <submittedName>
        <fullName evidence="2">Uncharacterized protein</fullName>
    </submittedName>
</protein>
<feature type="signal peptide" evidence="1">
    <location>
        <begin position="1"/>
        <end position="24"/>
    </location>
</feature>
<keyword evidence="3" id="KW-1185">Reference proteome</keyword>
<evidence type="ECO:0000313" key="3">
    <source>
        <dbReference type="Proteomes" id="UP001577267"/>
    </source>
</evidence>
<feature type="chain" id="PRO_5046161869" evidence="1">
    <location>
        <begin position="25"/>
        <end position="256"/>
    </location>
</feature>
<organism evidence="2 3">
    <name type="scientific">Streptomyces carpaticus</name>
    <dbReference type="NCBI Taxonomy" id="285558"/>
    <lineage>
        <taxon>Bacteria</taxon>
        <taxon>Bacillati</taxon>
        <taxon>Actinomycetota</taxon>
        <taxon>Actinomycetes</taxon>
        <taxon>Kitasatosporales</taxon>
        <taxon>Streptomycetaceae</taxon>
        <taxon>Streptomyces</taxon>
    </lineage>
</organism>
<evidence type="ECO:0000313" key="2">
    <source>
        <dbReference type="EMBL" id="MFB4194445.1"/>
    </source>
</evidence>